<dbReference type="InterPro" id="IPR036962">
    <property type="entry name" value="Glyco_hydro_3_N_sf"/>
</dbReference>
<dbReference type="RefSeq" id="WP_111147815.1">
    <property type="nucleotide sequence ID" value="NZ_QKRB01000051.1"/>
</dbReference>
<name>A0A2W1L6K7_9BACL</name>
<dbReference type="InterPro" id="IPR036881">
    <property type="entry name" value="Glyco_hydro_3_C_sf"/>
</dbReference>
<dbReference type="Pfam" id="PF00395">
    <property type="entry name" value="SLH"/>
    <property type="match status" value="3"/>
</dbReference>
<dbReference type="InterPro" id="IPR001119">
    <property type="entry name" value="SLH_dom"/>
</dbReference>
<dbReference type="InterPro" id="IPR050226">
    <property type="entry name" value="NagZ_Beta-hexosaminidase"/>
</dbReference>
<dbReference type="PANTHER" id="PTHR30480:SF13">
    <property type="entry name" value="BETA-HEXOSAMINIDASE"/>
    <property type="match status" value="1"/>
</dbReference>
<dbReference type="EC" id="3.2.1.52" evidence="3"/>
<feature type="signal peptide" evidence="6">
    <location>
        <begin position="1"/>
        <end position="28"/>
    </location>
</feature>
<dbReference type="AlphaFoldDB" id="A0A2W1L6K7"/>
<dbReference type="SUPFAM" id="SSF51445">
    <property type="entry name" value="(Trans)glycosidases"/>
    <property type="match status" value="1"/>
</dbReference>
<reference evidence="8 9" key="1">
    <citation type="submission" date="2018-06" db="EMBL/GenBank/DDBJ databases">
        <title>Paenibacillus imtechensis sp. nov.</title>
        <authorList>
            <person name="Pinnaka A.K."/>
            <person name="Singh H."/>
            <person name="Kaur M."/>
        </authorList>
    </citation>
    <scope>NUCLEOTIDE SEQUENCE [LARGE SCALE GENOMIC DNA]</scope>
    <source>
        <strain evidence="8 9">SMB1</strain>
    </source>
</reference>
<organism evidence="8 9">
    <name type="scientific">Paenibacillus sambharensis</name>
    <dbReference type="NCBI Taxonomy" id="1803190"/>
    <lineage>
        <taxon>Bacteria</taxon>
        <taxon>Bacillati</taxon>
        <taxon>Bacillota</taxon>
        <taxon>Bacilli</taxon>
        <taxon>Bacillales</taxon>
        <taxon>Paenibacillaceae</taxon>
        <taxon>Paenibacillus</taxon>
    </lineage>
</organism>
<feature type="chain" id="PRO_5039444100" description="beta-N-acetylhexosaminidase" evidence="6">
    <location>
        <begin position="29"/>
        <end position="755"/>
    </location>
</feature>
<dbReference type="GO" id="GO:0005975">
    <property type="term" value="P:carbohydrate metabolic process"/>
    <property type="evidence" value="ECO:0007669"/>
    <property type="project" value="InterPro"/>
</dbReference>
<evidence type="ECO:0000256" key="6">
    <source>
        <dbReference type="SAM" id="SignalP"/>
    </source>
</evidence>
<proteinExistence type="inferred from homology"/>
<evidence type="ECO:0000256" key="2">
    <source>
        <dbReference type="ARBA" id="ARBA00005336"/>
    </source>
</evidence>
<dbReference type="InterPro" id="IPR019800">
    <property type="entry name" value="Glyco_hydro_3_AS"/>
</dbReference>
<sequence>MKRWQKAVITLGCTGLLCGLAWGTEARAEERFRDLQKAGWAKDGIQYLADRGTVAGYGGGRFGPLNPITRAQAAAYLVRELVPGETQGAAGKLNYLDVPESHPFYNEIAAASTHGFTGGLPDGTFRPDAPVSRAETAVMLLRAYGLKPGAAGSPAFTDISRHWAGESVHAMASLGLIGGYPDQTFRPDRPVNRAEFAVMLTRVIRSEREKAIAARDWDRLLSLMTLPEKAGQMLMPDIRMWEGKRTTAVNEGVVRLIEQQHAGGLILFDKNIDSAAQLTTLTDELQRVRGDIPLLLGIDQEGGVVKRIPGGTNLPGNMALGATGDPGLSREAGKLTGEELQALGVNVNFAPVLDINVNAGNPIIGIRSFGSEPELVSTHGIAFMNGLKQSGIIAAVKHFPGHGDTSVDSHLGLPVLDHDRDRLDAVELKPFKEAIAAGADMIMTAHVAFPAVEPSSVRSKKDGTMVPLPATLSRKVLTDLLRTELGYEGVIISDAFTMNAISGHFGEKEAVSMAVAAGVDIILMPSSSKAAHEAIMEAVRSGEIGLERIDESVSRIMRLKDTYGLFAEGPALELKQQRTSAVVGSLAHRKVEKRIAEAAVTKLADTAAKLPFNLKHGDRIAVIAGSREHAAMVKEQLELAGLKQRFAVETAAAGELEGREAEELIARSDYFILASYQFRSPIADNNWRDYQRLIDEANQQSKTYVLLSLGNPYELQYLKHVKSAVAVYGAQAPNVLAGIRGIFGLIPMEGKLPVE</sequence>
<dbReference type="PROSITE" id="PS00775">
    <property type="entry name" value="GLYCOSYL_HYDROL_F3"/>
    <property type="match status" value="1"/>
</dbReference>
<feature type="domain" description="SLH" evidence="7">
    <location>
        <begin position="91"/>
        <end position="150"/>
    </location>
</feature>
<feature type="domain" description="SLH" evidence="7">
    <location>
        <begin position="28"/>
        <end position="90"/>
    </location>
</feature>
<dbReference type="PANTHER" id="PTHR30480">
    <property type="entry name" value="BETA-HEXOSAMINIDASE-RELATED"/>
    <property type="match status" value="1"/>
</dbReference>
<dbReference type="Proteomes" id="UP000249522">
    <property type="component" value="Unassembled WGS sequence"/>
</dbReference>
<dbReference type="Gene3D" id="3.40.50.1700">
    <property type="entry name" value="Glycoside hydrolase family 3 C-terminal domain"/>
    <property type="match status" value="1"/>
</dbReference>
<evidence type="ECO:0000256" key="4">
    <source>
        <dbReference type="ARBA" id="ARBA00022801"/>
    </source>
</evidence>
<dbReference type="PRINTS" id="PR00133">
    <property type="entry name" value="GLHYDRLASE3"/>
</dbReference>
<dbReference type="OrthoDB" id="9805821at2"/>
<dbReference type="EMBL" id="QKRB01000051">
    <property type="protein sequence ID" value="PZD94593.1"/>
    <property type="molecule type" value="Genomic_DNA"/>
</dbReference>
<evidence type="ECO:0000313" key="9">
    <source>
        <dbReference type="Proteomes" id="UP000249522"/>
    </source>
</evidence>
<evidence type="ECO:0000256" key="3">
    <source>
        <dbReference type="ARBA" id="ARBA00012663"/>
    </source>
</evidence>
<dbReference type="GO" id="GO:0009254">
    <property type="term" value="P:peptidoglycan turnover"/>
    <property type="evidence" value="ECO:0007669"/>
    <property type="project" value="TreeGrafter"/>
</dbReference>
<dbReference type="Pfam" id="PF00933">
    <property type="entry name" value="Glyco_hydro_3"/>
    <property type="match status" value="1"/>
</dbReference>
<keyword evidence="4" id="KW-0378">Hydrolase</keyword>
<comment type="catalytic activity">
    <reaction evidence="1">
        <text>Hydrolysis of terminal non-reducing N-acetyl-D-hexosamine residues in N-acetyl-beta-D-hexosaminides.</text>
        <dbReference type="EC" id="3.2.1.52"/>
    </reaction>
</comment>
<comment type="similarity">
    <text evidence="2">Belongs to the glycosyl hydrolase 3 family.</text>
</comment>
<dbReference type="InterPro" id="IPR017853">
    <property type="entry name" value="GH"/>
</dbReference>
<evidence type="ECO:0000313" key="8">
    <source>
        <dbReference type="EMBL" id="PZD94593.1"/>
    </source>
</evidence>
<protein>
    <recommendedName>
        <fullName evidence="3">beta-N-acetylhexosaminidase</fullName>
        <ecNumber evidence="3">3.2.1.52</ecNumber>
    </recommendedName>
</protein>
<evidence type="ECO:0000256" key="1">
    <source>
        <dbReference type="ARBA" id="ARBA00001231"/>
    </source>
</evidence>
<dbReference type="PROSITE" id="PS51272">
    <property type="entry name" value="SLH"/>
    <property type="match status" value="3"/>
</dbReference>
<evidence type="ECO:0000259" key="7">
    <source>
        <dbReference type="PROSITE" id="PS51272"/>
    </source>
</evidence>
<keyword evidence="6" id="KW-0732">Signal</keyword>
<evidence type="ECO:0000256" key="5">
    <source>
        <dbReference type="ARBA" id="ARBA00023295"/>
    </source>
</evidence>
<comment type="caution">
    <text evidence="8">The sequence shown here is derived from an EMBL/GenBank/DDBJ whole genome shotgun (WGS) entry which is preliminary data.</text>
</comment>
<keyword evidence="5" id="KW-0326">Glycosidase</keyword>
<gene>
    <name evidence="8" type="ORF">DNH61_16635</name>
</gene>
<feature type="domain" description="SLH" evidence="7">
    <location>
        <begin position="151"/>
        <end position="214"/>
    </location>
</feature>
<dbReference type="InterPro" id="IPR001764">
    <property type="entry name" value="Glyco_hydro_3_N"/>
</dbReference>
<keyword evidence="9" id="KW-1185">Reference proteome</keyword>
<dbReference type="GO" id="GO:0004563">
    <property type="term" value="F:beta-N-acetylhexosaminidase activity"/>
    <property type="evidence" value="ECO:0007669"/>
    <property type="project" value="UniProtKB-EC"/>
</dbReference>
<accession>A0A2W1L6K7</accession>
<dbReference type="Gene3D" id="3.20.20.300">
    <property type="entry name" value="Glycoside hydrolase, family 3, N-terminal domain"/>
    <property type="match status" value="1"/>
</dbReference>